<protein>
    <submittedName>
        <fullName evidence="1">Uncharacterized protein</fullName>
    </submittedName>
</protein>
<feature type="non-terminal residue" evidence="1">
    <location>
        <position position="136"/>
    </location>
</feature>
<evidence type="ECO:0000313" key="1">
    <source>
        <dbReference type="EMBL" id="CAE7446584.1"/>
    </source>
</evidence>
<accession>A0A812RML0</accession>
<dbReference type="Proteomes" id="UP000604046">
    <property type="component" value="Unassembled WGS sequence"/>
</dbReference>
<reference evidence="1" key="1">
    <citation type="submission" date="2021-02" db="EMBL/GenBank/DDBJ databases">
        <authorList>
            <person name="Dougan E. K."/>
            <person name="Rhodes N."/>
            <person name="Thang M."/>
            <person name="Chan C."/>
        </authorList>
    </citation>
    <scope>NUCLEOTIDE SEQUENCE</scope>
</reference>
<gene>
    <name evidence="1" type="ORF">SNAT2548_LOCUS24335</name>
</gene>
<dbReference type="EMBL" id="CAJNDS010002356">
    <property type="protein sequence ID" value="CAE7446584.1"/>
    <property type="molecule type" value="Genomic_DNA"/>
</dbReference>
<name>A0A812RML0_9DINO</name>
<dbReference type="OrthoDB" id="443847at2759"/>
<organism evidence="1 2">
    <name type="scientific">Symbiodinium natans</name>
    <dbReference type="NCBI Taxonomy" id="878477"/>
    <lineage>
        <taxon>Eukaryota</taxon>
        <taxon>Sar</taxon>
        <taxon>Alveolata</taxon>
        <taxon>Dinophyceae</taxon>
        <taxon>Suessiales</taxon>
        <taxon>Symbiodiniaceae</taxon>
        <taxon>Symbiodinium</taxon>
    </lineage>
</organism>
<comment type="caution">
    <text evidence="1">The sequence shown here is derived from an EMBL/GenBank/DDBJ whole genome shotgun (WGS) entry which is preliminary data.</text>
</comment>
<dbReference type="AlphaFoldDB" id="A0A812RML0"/>
<keyword evidence="2" id="KW-1185">Reference proteome</keyword>
<proteinExistence type="predicted"/>
<sequence>PLPSGAVGRQAAMRFANCARFARCRNSHLSAWSRNLNFQLHRGVASSPLLRVAAELRPQSGWPEQRLSASYWGLNQASAGNCDDAAAAEEISAIIQGLAELDALSWSPGWSGCLDQLVVGHQIPTRTAVGGPCRMQ</sequence>
<evidence type="ECO:0000313" key="2">
    <source>
        <dbReference type="Proteomes" id="UP000604046"/>
    </source>
</evidence>